<keyword evidence="2" id="KW-1185">Reference proteome</keyword>
<comment type="caution">
    <text evidence="1">The sequence shown here is derived from an EMBL/GenBank/DDBJ whole genome shotgun (WGS) entry which is preliminary data.</text>
</comment>
<proteinExistence type="predicted"/>
<protein>
    <submittedName>
        <fullName evidence="1">tRNA modification GTPase TrmE</fullName>
    </submittedName>
</protein>
<sequence length="557" mass="60772">HSCVFRCSCLRAAHRTYAQTTPTSRYSSIPTPTLTNQRDPLPLSDAQRRTIYALSTPPGKSGVAVIRISGPDALHVWQRMVRPTRSRSKTTDTSQDPSMPDRTRSRTRNSDDEASQHQHRSPEPWKLERCHLVDPHTAEHLDDALSVIFRAPRSFTTEDVLELHVHGGRAVISAVLAALARVPGCRPASPGDFTRRAYEGGRLDLTQVEGLQDLVDAETDSQRRAALRVAGGEARDGFCALREEIVGCLALVEALIDFGEGEDIEEGVFEEAIRRARHLRDKVQSILADNRRGEIMRAGIRLAIFGPPNVGKSSLLNFLARREAAIVTHVPGTTRDIVELSLDIDGLPVLIADTAGLRETADEVEQIGIEKARKAVQAADASLLVLACPDAITYATPSGPRLEIPSELAPLVTRDTLILLNKTDLLPTPALAPVEALANTLPQRSWAVSLTSQASTSGFLAGLSTALQDRYNLHLHRDEAENEDASARHPLITHARHRAHLESALGFLDAFLDTRVEDVVLGAEELRYAAQAVGKISGLVDAEDVLDVIFSQFCIGK</sequence>
<dbReference type="EMBL" id="JAGFNK010000006">
    <property type="protein sequence ID" value="KAI9512724.1"/>
    <property type="molecule type" value="Genomic_DNA"/>
</dbReference>
<organism evidence="1 2">
    <name type="scientific">Russula earlei</name>
    <dbReference type="NCBI Taxonomy" id="71964"/>
    <lineage>
        <taxon>Eukaryota</taxon>
        <taxon>Fungi</taxon>
        <taxon>Dikarya</taxon>
        <taxon>Basidiomycota</taxon>
        <taxon>Agaricomycotina</taxon>
        <taxon>Agaricomycetes</taxon>
        <taxon>Russulales</taxon>
        <taxon>Russulaceae</taxon>
        <taxon>Russula</taxon>
    </lineage>
</organism>
<evidence type="ECO:0000313" key="2">
    <source>
        <dbReference type="Proteomes" id="UP001207468"/>
    </source>
</evidence>
<feature type="non-terminal residue" evidence="1">
    <location>
        <position position="1"/>
    </location>
</feature>
<gene>
    <name evidence="1" type="ORF">F5148DRAFT_973069</name>
</gene>
<reference evidence="1" key="1">
    <citation type="submission" date="2021-03" db="EMBL/GenBank/DDBJ databases">
        <title>Evolutionary priming and transition to the ectomycorrhizal habit in an iconic lineage of mushroom-forming fungi: is preadaptation a requirement?</title>
        <authorList>
            <consortium name="DOE Joint Genome Institute"/>
            <person name="Looney B.P."/>
            <person name="Miyauchi S."/>
            <person name="Morin E."/>
            <person name="Drula E."/>
            <person name="Courty P.E."/>
            <person name="Chicoki N."/>
            <person name="Fauchery L."/>
            <person name="Kohler A."/>
            <person name="Kuo A."/>
            <person name="LaButti K."/>
            <person name="Pangilinan J."/>
            <person name="Lipzen A."/>
            <person name="Riley R."/>
            <person name="Andreopoulos W."/>
            <person name="He G."/>
            <person name="Johnson J."/>
            <person name="Barry K.W."/>
            <person name="Grigoriev I.V."/>
            <person name="Nagy L."/>
            <person name="Hibbett D."/>
            <person name="Henrissat B."/>
            <person name="Matheny P.B."/>
            <person name="Labbe J."/>
            <person name="Martin A.F."/>
        </authorList>
    </citation>
    <scope>NUCLEOTIDE SEQUENCE</scope>
    <source>
        <strain evidence="1">BPL698</strain>
    </source>
</reference>
<dbReference type="Proteomes" id="UP001207468">
    <property type="component" value="Unassembled WGS sequence"/>
</dbReference>
<name>A0ACC0UNQ9_9AGAM</name>
<evidence type="ECO:0000313" key="1">
    <source>
        <dbReference type="EMBL" id="KAI9512724.1"/>
    </source>
</evidence>
<accession>A0ACC0UNQ9</accession>